<dbReference type="OrthoDB" id="3162439at2759"/>
<dbReference type="PANTHER" id="PTHR33840:SF2">
    <property type="entry name" value="TLE1 PHOSPHOLIPASE DOMAIN-CONTAINING PROTEIN"/>
    <property type="match status" value="1"/>
</dbReference>
<dbReference type="Pfam" id="PF09994">
    <property type="entry name" value="T6SS_Tle1-like_cat"/>
    <property type="match status" value="1"/>
</dbReference>
<dbReference type="AlphaFoldDB" id="A0A5N5QDI0"/>
<organism evidence="2 3">
    <name type="scientific">Ceratobasidium theobromae</name>
    <dbReference type="NCBI Taxonomy" id="1582974"/>
    <lineage>
        <taxon>Eukaryota</taxon>
        <taxon>Fungi</taxon>
        <taxon>Dikarya</taxon>
        <taxon>Basidiomycota</taxon>
        <taxon>Agaricomycotina</taxon>
        <taxon>Agaricomycetes</taxon>
        <taxon>Cantharellales</taxon>
        <taxon>Ceratobasidiaceae</taxon>
        <taxon>Ceratobasidium</taxon>
    </lineage>
</organism>
<feature type="domain" description="T6SS Phospholipase effector Tle1-like catalytic" evidence="1">
    <location>
        <begin position="136"/>
        <end position="457"/>
    </location>
</feature>
<reference evidence="2 3" key="1">
    <citation type="journal article" date="2019" name="Fungal Biol. Biotechnol.">
        <title>Draft genome sequence of fastidious pathogen Ceratobasidium theobromae, which causes vascular-streak dieback in Theobroma cacao.</title>
        <authorList>
            <person name="Ali S.S."/>
            <person name="Asman A."/>
            <person name="Shao J."/>
            <person name="Firmansyah A.P."/>
            <person name="Susilo A.W."/>
            <person name="Rosmana A."/>
            <person name="McMahon P."/>
            <person name="Junaid M."/>
            <person name="Guest D."/>
            <person name="Kheng T.Y."/>
            <person name="Meinhardt L.W."/>
            <person name="Bailey B.A."/>
        </authorList>
    </citation>
    <scope>NUCLEOTIDE SEQUENCE [LARGE SCALE GENOMIC DNA]</scope>
    <source>
        <strain evidence="2 3">CT2</strain>
    </source>
</reference>
<evidence type="ECO:0000313" key="2">
    <source>
        <dbReference type="EMBL" id="KAB5589511.1"/>
    </source>
</evidence>
<dbReference type="InterPro" id="IPR018712">
    <property type="entry name" value="Tle1-like_cat"/>
</dbReference>
<name>A0A5N5QDI0_9AGAM</name>
<dbReference type="EMBL" id="SSOP01000260">
    <property type="protein sequence ID" value="KAB5589511.1"/>
    <property type="molecule type" value="Genomic_DNA"/>
</dbReference>
<evidence type="ECO:0000313" key="3">
    <source>
        <dbReference type="Proteomes" id="UP000383932"/>
    </source>
</evidence>
<evidence type="ECO:0000259" key="1">
    <source>
        <dbReference type="Pfam" id="PF09994"/>
    </source>
</evidence>
<gene>
    <name evidence="2" type="ORF">CTheo_7048</name>
</gene>
<keyword evidence="3" id="KW-1185">Reference proteome</keyword>
<protein>
    <submittedName>
        <fullName evidence="2">CVNH domain containing protein</fullName>
    </submittedName>
</protein>
<accession>A0A5N5QDI0</accession>
<proteinExistence type="predicted"/>
<comment type="caution">
    <text evidence="2">The sequence shown here is derived from an EMBL/GenBank/DDBJ whole genome shotgun (WGS) entry which is preliminary data.</text>
</comment>
<dbReference type="PANTHER" id="PTHR33840">
    <property type="match status" value="1"/>
</dbReference>
<dbReference type="Proteomes" id="UP000383932">
    <property type="component" value="Unassembled WGS sequence"/>
</dbReference>
<sequence length="646" mass="73718">MPSNLAKVREYSNHELYNLDVDRHASPLLLKATLTSKAVELGVRFDTARNDHTFDLARIFGHPTTEGAGAPFDILPESITIHLDNGDRVLVAELQKTGKQIRYKLDQNLGLVDYVHPQTREIYYKLAKKERRAIQRTLVLCFDGTANQFSHLNTNVVKFVDLLKKDDPNRQLVRRLDGNITQATDDYGAGLLSVGTNVYPGISGRVTRPIRTRADEGLAWYLHKHVMDGYKYLVETYKAGDRICILGFSRGAFTARALAGMLHCVGLLPEHNIEHIPFAYQIYEAQTHKNAPKSTATGDCEELETLIEDCHLTLGSLHSGKLINGNPSHVNSESYKRTFCTPVKVDFVGVWDTVASVGAIKTKTLPFVDYNPSIRVFRQALSLDERRANFVPSLWEHDKTITEDDPKRDLYRQDVREVWFRGEHCDIGGGAPFPLTRVKGAPFTALSNIPLRWMVQQCLECDTGIIFDHNTAETFRKCNVLEARPQPQIKDRLDEAYYRKIYQGSTALDKIDIQHEPYESMGQHSFWNLLEFWPSRRQVQTEAGTSKTYAPNLYKTRTVYRRNKSDNIFIHASVIDFFATEAGKEYVPRTTWHGYEKGELPRIDGYMKTQADWHEAAVRAMNMSWKSDPAWMDWASEVLWSPAERS</sequence>